<dbReference type="OMA" id="CDSPYAS"/>
<dbReference type="PANTHER" id="PTHR12320">
    <property type="entry name" value="PROTEIN PHOSPHATASE 2C"/>
    <property type="match status" value="1"/>
</dbReference>
<feature type="region of interest" description="Disordered" evidence="2">
    <location>
        <begin position="380"/>
        <end position="402"/>
    </location>
</feature>
<comment type="caution">
    <text evidence="4">The sequence shown here is derived from an EMBL/GenBank/DDBJ whole genome shotgun (WGS) entry which is preliminary data.</text>
</comment>
<dbReference type="EMBL" id="LJSK01000077">
    <property type="protein sequence ID" value="KPI87675.1"/>
    <property type="molecule type" value="Genomic_DNA"/>
</dbReference>
<gene>
    <name evidence="4" type="ORF">ABL78_3213</name>
</gene>
<evidence type="ECO:0000313" key="4">
    <source>
        <dbReference type="EMBL" id="KPI87675.1"/>
    </source>
</evidence>
<keyword evidence="1" id="KW-0378">Hydrolase</keyword>
<keyword evidence="1" id="KW-0479">Metal-binding</keyword>
<keyword evidence="1" id="KW-0460">Magnesium</keyword>
<dbReference type="PROSITE" id="PS51746">
    <property type="entry name" value="PPM_2"/>
    <property type="match status" value="1"/>
</dbReference>
<dbReference type="GO" id="GO:0046872">
    <property type="term" value="F:metal ion binding"/>
    <property type="evidence" value="ECO:0007669"/>
    <property type="project" value="UniProtKB-UniRule"/>
</dbReference>
<sequence>MFRRHGCRLGKKFSFYYRHVCAVPERKKAELGGEDAFLSLHNVQAVLDGVSWWRENTGVTAGLYSAALARTMYEYIEDELLGDTPASSFRLLERAFENCKHGGIFGTCTALVVTLQEPQEEIQTKDQYELVLLEGMSLPHSGSVAVASAAAPPVPGEDAGDGGIGSTLSFVQLPTTADLKTIFSQLRRTDNADNFLLDIAYVGDCTVMIIRGGRVVYMTEEQSHSLDYPFQLGTGSADTPKDGVRRLIPVEKGDVIVMGSDGIFDNLYPENIAAALWPPLELVYRQHGYIQLPGDEPGKSEAMLLEHVRNRNLRALLVDDIMTALKVGSDAVIRDATAVAIDVHCDSPYATKCIEQGALYEGGKPDDMTLLASVVGEDDDVHSGERFSSSETAYPPPYRDWP</sequence>
<dbReference type="InterPro" id="IPR001932">
    <property type="entry name" value="PPM-type_phosphatase-like_dom"/>
</dbReference>
<dbReference type="GO" id="GO:0004722">
    <property type="term" value="F:protein serine/threonine phosphatase activity"/>
    <property type="evidence" value="ECO:0007669"/>
    <property type="project" value="UniProtKB-EC"/>
</dbReference>
<keyword evidence="1" id="KW-0904">Protein phosphatase</keyword>
<evidence type="ECO:0000256" key="2">
    <source>
        <dbReference type="SAM" id="MobiDB-lite"/>
    </source>
</evidence>
<feature type="domain" description="PPM-type phosphatase" evidence="3">
    <location>
        <begin position="20"/>
        <end position="375"/>
    </location>
</feature>
<dbReference type="VEuPathDB" id="TriTrypDB:Lsey_0077_0020"/>
<comment type="catalytic activity">
    <reaction evidence="1">
        <text>O-phospho-L-threonyl-[protein] + H2O = L-threonyl-[protein] + phosphate</text>
        <dbReference type="Rhea" id="RHEA:47004"/>
        <dbReference type="Rhea" id="RHEA-COMP:11060"/>
        <dbReference type="Rhea" id="RHEA-COMP:11605"/>
        <dbReference type="ChEBI" id="CHEBI:15377"/>
        <dbReference type="ChEBI" id="CHEBI:30013"/>
        <dbReference type="ChEBI" id="CHEBI:43474"/>
        <dbReference type="ChEBI" id="CHEBI:61977"/>
        <dbReference type="EC" id="3.1.3.16"/>
    </reaction>
</comment>
<organism evidence="4 5">
    <name type="scientific">Leptomonas seymouri</name>
    <dbReference type="NCBI Taxonomy" id="5684"/>
    <lineage>
        <taxon>Eukaryota</taxon>
        <taxon>Discoba</taxon>
        <taxon>Euglenozoa</taxon>
        <taxon>Kinetoplastea</taxon>
        <taxon>Metakinetoplastina</taxon>
        <taxon>Trypanosomatida</taxon>
        <taxon>Trypanosomatidae</taxon>
        <taxon>Leishmaniinae</taxon>
        <taxon>Leptomonas</taxon>
    </lineage>
</organism>
<dbReference type="EC" id="3.1.3.16" evidence="1"/>
<name>A0A0N1PC93_LEPSE</name>
<keyword evidence="1" id="KW-0464">Manganese</keyword>
<comment type="similarity">
    <text evidence="1">Belongs to the PP2C family.</text>
</comment>
<evidence type="ECO:0000259" key="3">
    <source>
        <dbReference type="PROSITE" id="PS51746"/>
    </source>
</evidence>
<dbReference type="PANTHER" id="PTHR12320:SF60">
    <property type="entry name" value="PROTEIN PHOSPHATASE 2C 26-RELATED"/>
    <property type="match status" value="1"/>
</dbReference>
<accession>A0A0N1PC93</accession>
<comment type="catalytic activity">
    <reaction evidence="1">
        <text>O-phospho-L-seryl-[protein] + H2O = L-seryl-[protein] + phosphate</text>
        <dbReference type="Rhea" id="RHEA:20629"/>
        <dbReference type="Rhea" id="RHEA-COMP:9863"/>
        <dbReference type="Rhea" id="RHEA-COMP:11604"/>
        <dbReference type="ChEBI" id="CHEBI:15377"/>
        <dbReference type="ChEBI" id="CHEBI:29999"/>
        <dbReference type="ChEBI" id="CHEBI:43474"/>
        <dbReference type="ChEBI" id="CHEBI:83421"/>
        <dbReference type="EC" id="3.1.3.16"/>
    </reaction>
</comment>
<dbReference type="Proteomes" id="UP000038009">
    <property type="component" value="Unassembled WGS sequence"/>
</dbReference>
<dbReference type="SMART" id="SM00332">
    <property type="entry name" value="PP2Cc"/>
    <property type="match status" value="1"/>
</dbReference>
<dbReference type="OrthoDB" id="60843at2759"/>
<dbReference type="AlphaFoldDB" id="A0A0N1PC93"/>
<comment type="cofactor">
    <cofactor evidence="1">
        <name>Mg(2+)</name>
        <dbReference type="ChEBI" id="CHEBI:18420"/>
    </cofactor>
</comment>
<evidence type="ECO:0000256" key="1">
    <source>
        <dbReference type="RuleBase" id="RU366020"/>
    </source>
</evidence>
<dbReference type="InterPro" id="IPR036457">
    <property type="entry name" value="PPM-type-like_dom_sf"/>
</dbReference>
<dbReference type="InterPro" id="IPR039123">
    <property type="entry name" value="PPTC7"/>
</dbReference>
<dbReference type="Gene3D" id="3.60.40.10">
    <property type="entry name" value="PPM-type phosphatase domain"/>
    <property type="match status" value="1"/>
</dbReference>
<comment type="cofactor">
    <cofactor evidence="1">
        <name>Mn(2+)</name>
        <dbReference type="ChEBI" id="CHEBI:29035"/>
    </cofactor>
</comment>
<evidence type="ECO:0000313" key="5">
    <source>
        <dbReference type="Proteomes" id="UP000038009"/>
    </source>
</evidence>
<keyword evidence="5" id="KW-1185">Reference proteome</keyword>
<reference evidence="4 5" key="1">
    <citation type="journal article" date="2015" name="PLoS Pathog.">
        <title>Leptomonas seymouri: Adaptations to the Dixenous Life Cycle Analyzed by Genome Sequencing, Transcriptome Profiling and Co-infection with Leishmania donovani.</title>
        <authorList>
            <person name="Kraeva N."/>
            <person name="Butenko A."/>
            <person name="Hlavacova J."/>
            <person name="Kostygov A."/>
            <person name="Myskova J."/>
            <person name="Grybchuk D."/>
            <person name="Lestinova T."/>
            <person name="Votypka J."/>
            <person name="Volf P."/>
            <person name="Opperdoes F."/>
            <person name="Flegontov P."/>
            <person name="Lukes J."/>
            <person name="Yurchenko V."/>
        </authorList>
    </citation>
    <scope>NUCLEOTIDE SEQUENCE [LARGE SCALE GENOMIC DNA]</scope>
    <source>
        <strain evidence="4 5">ATCC 30220</strain>
    </source>
</reference>
<proteinExistence type="inferred from homology"/>
<dbReference type="SUPFAM" id="SSF81606">
    <property type="entry name" value="PP2C-like"/>
    <property type="match status" value="1"/>
</dbReference>
<protein>
    <recommendedName>
        <fullName evidence="1">Protein phosphatase</fullName>
        <ecNumber evidence="1">3.1.3.16</ecNumber>
    </recommendedName>
</protein>